<evidence type="ECO:0000313" key="2">
    <source>
        <dbReference type="EMBL" id="GAA3915190.1"/>
    </source>
</evidence>
<comment type="caution">
    <text evidence="2">The sequence shown here is derived from an EMBL/GenBank/DDBJ whole genome shotgun (WGS) entry which is preliminary data.</text>
</comment>
<name>A0ABP7M5K8_9ACTN</name>
<accession>A0ABP7M5K8</accession>
<proteinExistence type="predicted"/>
<evidence type="ECO:0000256" key="1">
    <source>
        <dbReference type="SAM" id="MobiDB-lite"/>
    </source>
</evidence>
<dbReference type="EMBL" id="BAABAJ010000007">
    <property type="protein sequence ID" value="GAA3915190.1"/>
    <property type="molecule type" value="Genomic_DNA"/>
</dbReference>
<evidence type="ECO:0000313" key="3">
    <source>
        <dbReference type="Proteomes" id="UP001501000"/>
    </source>
</evidence>
<dbReference type="Proteomes" id="UP001501000">
    <property type="component" value="Unassembled WGS sequence"/>
</dbReference>
<sequence length="314" mass="33743">MPRSHTDTARTPHTGAVDRRLRRALRREMPSTVGLLADARDFAAMRRYRTFAFDDHTAYLQQIEALLKTLAAQGGHTTVTLFDPEEYAAWCTTTGTDPDHPASRSRFTAHVAVTGARLTYTGQPLTTLLPELVDTAVRHATWEYATTVLATAGDCAACGTDIGRAAFDRATHLLARLLEATGPGTHHLVCSVPAGSDHLLAVLHTRTDEDGTAHHDLTAATEFTAVLAAGIALAAPGGLVLRTSAPGARDRLHGWRLKDATLAPLTEAEVFAAYCTDARTGEPVAPEPDVDHRAGFPLPTDPYDDCAAHHRPRP</sequence>
<protein>
    <submittedName>
        <fullName evidence="2">Uncharacterized protein</fullName>
    </submittedName>
</protein>
<keyword evidence="3" id="KW-1185">Reference proteome</keyword>
<feature type="region of interest" description="Disordered" evidence="1">
    <location>
        <begin position="282"/>
        <end position="314"/>
    </location>
</feature>
<reference evidence="3" key="1">
    <citation type="journal article" date="2019" name="Int. J. Syst. Evol. Microbiol.">
        <title>The Global Catalogue of Microorganisms (GCM) 10K type strain sequencing project: providing services to taxonomists for standard genome sequencing and annotation.</title>
        <authorList>
            <consortium name="The Broad Institute Genomics Platform"/>
            <consortium name="The Broad Institute Genome Sequencing Center for Infectious Disease"/>
            <person name="Wu L."/>
            <person name="Ma J."/>
        </authorList>
    </citation>
    <scope>NUCLEOTIDE SEQUENCE [LARGE SCALE GENOMIC DNA]</scope>
    <source>
        <strain evidence="3">JCM 16956</strain>
    </source>
</reference>
<dbReference type="RefSeq" id="WP_345281975.1">
    <property type="nucleotide sequence ID" value="NZ_BAABAJ010000007.1"/>
</dbReference>
<organism evidence="2 3">
    <name type="scientific">Streptomyces gulbargensis</name>
    <dbReference type="NCBI Taxonomy" id="364901"/>
    <lineage>
        <taxon>Bacteria</taxon>
        <taxon>Bacillati</taxon>
        <taxon>Actinomycetota</taxon>
        <taxon>Actinomycetes</taxon>
        <taxon>Kitasatosporales</taxon>
        <taxon>Streptomycetaceae</taxon>
        <taxon>Streptomyces</taxon>
    </lineage>
</organism>
<gene>
    <name evidence="2" type="ORF">GCM10022244_26010</name>
</gene>